<protein>
    <submittedName>
        <fullName evidence="1">Uncharacterized protein</fullName>
    </submittedName>
</protein>
<dbReference type="RefSeq" id="XP_001589368.1">
    <property type="nucleotide sequence ID" value="XM_001589318.1"/>
</dbReference>
<evidence type="ECO:0000313" key="1">
    <source>
        <dbReference type="EMBL" id="EDN94134.1"/>
    </source>
</evidence>
<sequence>MTDTNSSQTKHCEKVIVGGPPVEEINAKTFCIAA</sequence>
<dbReference type="KEGG" id="ssl:SS1G_10003"/>
<proteinExistence type="predicted"/>
<dbReference type="GeneID" id="5485259"/>
<dbReference type="Proteomes" id="UP000001312">
    <property type="component" value="Unassembled WGS sequence"/>
</dbReference>
<evidence type="ECO:0000313" key="2">
    <source>
        <dbReference type="Proteomes" id="UP000001312"/>
    </source>
</evidence>
<accession>A7EXE2</accession>
<dbReference type="AlphaFoldDB" id="A7EXE2"/>
<reference evidence="2" key="1">
    <citation type="journal article" date="2011" name="PLoS Genet.">
        <title>Genomic analysis of the necrotrophic fungal pathogens Sclerotinia sclerotiorum and Botrytis cinerea.</title>
        <authorList>
            <person name="Amselem J."/>
            <person name="Cuomo C.A."/>
            <person name="van Kan J.A."/>
            <person name="Viaud M."/>
            <person name="Benito E.P."/>
            <person name="Couloux A."/>
            <person name="Coutinho P.M."/>
            <person name="de Vries R.P."/>
            <person name="Dyer P.S."/>
            <person name="Fillinger S."/>
            <person name="Fournier E."/>
            <person name="Gout L."/>
            <person name="Hahn M."/>
            <person name="Kohn L."/>
            <person name="Lapalu N."/>
            <person name="Plummer K.M."/>
            <person name="Pradier J.M."/>
            <person name="Quevillon E."/>
            <person name="Sharon A."/>
            <person name="Simon A."/>
            <person name="ten Have A."/>
            <person name="Tudzynski B."/>
            <person name="Tudzynski P."/>
            <person name="Wincker P."/>
            <person name="Andrew M."/>
            <person name="Anthouard V."/>
            <person name="Beever R.E."/>
            <person name="Beffa R."/>
            <person name="Benoit I."/>
            <person name="Bouzid O."/>
            <person name="Brault B."/>
            <person name="Chen Z."/>
            <person name="Choquer M."/>
            <person name="Collemare J."/>
            <person name="Cotton P."/>
            <person name="Danchin E.G."/>
            <person name="Da Silva C."/>
            <person name="Gautier A."/>
            <person name="Giraud C."/>
            <person name="Giraud T."/>
            <person name="Gonzalez C."/>
            <person name="Grossetete S."/>
            <person name="Guldener U."/>
            <person name="Henrissat B."/>
            <person name="Howlett B.J."/>
            <person name="Kodira C."/>
            <person name="Kretschmer M."/>
            <person name="Lappartient A."/>
            <person name="Leroch M."/>
            <person name="Levis C."/>
            <person name="Mauceli E."/>
            <person name="Neuveglise C."/>
            <person name="Oeser B."/>
            <person name="Pearson M."/>
            <person name="Poulain J."/>
            <person name="Poussereau N."/>
            <person name="Quesneville H."/>
            <person name="Rascle C."/>
            <person name="Schumacher J."/>
            <person name="Segurens B."/>
            <person name="Sexton A."/>
            <person name="Silva E."/>
            <person name="Sirven C."/>
            <person name="Soanes D.M."/>
            <person name="Talbot N.J."/>
            <person name="Templeton M."/>
            <person name="Yandava C."/>
            <person name="Yarden O."/>
            <person name="Zeng Q."/>
            <person name="Rollins J.A."/>
            <person name="Lebrun M.H."/>
            <person name="Dickman M."/>
        </authorList>
    </citation>
    <scope>NUCLEOTIDE SEQUENCE [LARGE SCALE GENOMIC DNA]</scope>
    <source>
        <strain evidence="2">ATCC 18683 / 1980 / Ss-1</strain>
    </source>
</reference>
<keyword evidence="2" id="KW-1185">Reference proteome</keyword>
<organism evidence="1 2">
    <name type="scientific">Sclerotinia sclerotiorum (strain ATCC 18683 / 1980 / Ss-1)</name>
    <name type="common">White mold</name>
    <name type="synonym">Whetzelinia sclerotiorum</name>
    <dbReference type="NCBI Taxonomy" id="665079"/>
    <lineage>
        <taxon>Eukaryota</taxon>
        <taxon>Fungi</taxon>
        <taxon>Dikarya</taxon>
        <taxon>Ascomycota</taxon>
        <taxon>Pezizomycotina</taxon>
        <taxon>Leotiomycetes</taxon>
        <taxon>Helotiales</taxon>
        <taxon>Sclerotiniaceae</taxon>
        <taxon>Sclerotinia</taxon>
    </lineage>
</organism>
<dbReference type="EMBL" id="CH476634">
    <property type="protein sequence ID" value="EDN94134.1"/>
    <property type="molecule type" value="Genomic_DNA"/>
</dbReference>
<dbReference type="InParanoid" id="A7EXE2"/>
<name>A7EXE2_SCLS1</name>
<gene>
    <name evidence="1" type="ORF">SS1G_10003</name>
</gene>